<dbReference type="InterPro" id="IPR029475">
    <property type="entry name" value="DUF6807"/>
</dbReference>
<evidence type="ECO:0008006" key="3">
    <source>
        <dbReference type="Google" id="ProtNLM"/>
    </source>
</evidence>
<keyword evidence="2" id="KW-1185">Reference proteome</keyword>
<proteinExistence type="predicted"/>
<organism evidence="1 2">
    <name type="scientific">Pedobacter ginsengisoli</name>
    <dbReference type="NCBI Taxonomy" id="363852"/>
    <lineage>
        <taxon>Bacteria</taxon>
        <taxon>Pseudomonadati</taxon>
        <taxon>Bacteroidota</taxon>
        <taxon>Sphingobacteriia</taxon>
        <taxon>Sphingobacteriales</taxon>
        <taxon>Sphingobacteriaceae</taxon>
        <taxon>Pedobacter</taxon>
    </lineage>
</organism>
<protein>
    <recommendedName>
        <fullName evidence="3">Methane oxygenase PmoA</fullName>
    </recommendedName>
</protein>
<dbReference type="EMBL" id="CP024091">
    <property type="protein sequence ID" value="ATP57533.1"/>
    <property type="molecule type" value="Genomic_DNA"/>
</dbReference>
<name>A0A2D1U7F7_9SPHI</name>
<dbReference type="Pfam" id="PF14100">
    <property type="entry name" value="DUF6807"/>
    <property type="match status" value="1"/>
</dbReference>
<dbReference type="Proteomes" id="UP000223749">
    <property type="component" value="Chromosome"/>
</dbReference>
<sequence>MINIEKRILVRFGCFIVFSAMLTPLHAQRIATLEVDLKKRTPEKEIHVQVDLDAITTLPDSVISLVAIQGNKKTPVAYQIENKGKRILHWLAKPAAVPVVFALEKGKPLKSADHIKAIREDGALTISNGNKNLLRYNYKTVYPPKGIDTAFKRSGFIHPLWSPHGQELTRIQAPDHYHHYGLWNPWTHVVFEGDTVDFWNLKDRKGTVRFVDFVSVNAGPVYAEYQTLHDHVVFKKDGTEKVALNELQSVRIFQPQKNEDYYIADITIQLNCASDEPVLLKEYRYGGLGWRATEKWSKENSETLTSEGKTRKDADGTKARWVILQGKIDDDYAGAVMMSYPTNYNYPEPLRIWPENMNGRGDVYANFSPTKDKDWLLEKGKTYTLKYRFLVYNGHTSKERAEAAWGDFTSPPAIKIKLNPLNSNK</sequence>
<evidence type="ECO:0000313" key="1">
    <source>
        <dbReference type="EMBL" id="ATP57533.1"/>
    </source>
</evidence>
<dbReference type="OrthoDB" id="2540540at2"/>
<dbReference type="RefSeq" id="WP_099439453.1">
    <property type="nucleotide sequence ID" value="NZ_CP024091.1"/>
</dbReference>
<reference evidence="1 2" key="1">
    <citation type="submission" date="2017-10" db="EMBL/GenBank/DDBJ databases">
        <title>Whole genome of Pedobacter ginsengisoli T01R-27 isolated from tomato rhizosphere.</title>
        <authorList>
            <person name="Weon H.-Y."/>
            <person name="Lee S.A."/>
            <person name="Sang M.K."/>
            <person name="Song J."/>
        </authorList>
    </citation>
    <scope>NUCLEOTIDE SEQUENCE [LARGE SCALE GENOMIC DNA]</scope>
    <source>
        <strain evidence="1 2">T01R-27</strain>
    </source>
</reference>
<gene>
    <name evidence="1" type="ORF">CPT03_14155</name>
</gene>
<evidence type="ECO:0000313" key="2">
    <source>
        <dbReference type="Proteomes" id="UP000223749"/>
    </source>
</evidence>
<accession>A0A2D1U7F7</accession>
<dbReference type="KEGG" id="pgs:CPT03_14155"/>
<dbReference type="AlphaFoldDB" id="A0A2D1U7F7"/>